<evidence type="ECO:0000313" key="2">
    <source>
        <dbReference type="EMBL" id="KAF4582828.1"/>
    </source>
</evidence>
<dbReference type="OrthoDB" id="4841107at2759"/>
<proteinExistence type="predicted"/>
<sequence length="306" mass="34534">MSEAEEEAYTFRHDVNPATAALTVRVVVDGPFSALKHTFFRSATGPPPDKAAVESQERKTVGFLAIVGTPAASRIVKWAQSGHSHGRNGEVLAEDDRTLPNKIWARRAIAMANLLGFPRTPSFDNGLRRDLGEGEAEELKGIYKYSHVEVKLAVHAIYLVLRDFLPQAREPFTMDQLKVLKRARWSDGSKPEFRIVVSRMNCGNCKKMLDKLYQVTGVKFHPVIGQRVENYKYEQQVVHRNKRRRDRDDEDGSSPDEAPPPSHLRTRPDPQTPPAKRIEGQAATPQSYPEKYLPGTPVYDWPTVPR</sequence>
<reference evidence="2 3" key="1">
    <citation type="journal article" date="2020" name="G3 (Bethesda)">
        <title>Genetic Underpinnings of Host Manipulation by Ophiocordyceps as Revealed by Comparative Transcriptomics.</title>
        <authorList>
            <person name="Will I."/>
            <person name="Das B."/>
            <person name="Trinh T."/>
            <person name="Brachmann A."/>
            <person name="Ohm R.A."/>
            <person name="de Bekker C."/>
        </authorList>
    </citation>
    <scope>NUCLEOTIDE SEQUENCE [LARGE SCALE GENOMIC DNA]</scope>
    <source>
        <strain evidence="2 3">EC05</strain>
    </source>
</reference>
<evidence type="ECO:0000256" key="1">
    <source>
        <dbReference type="SAM" id="MobiDB-lite"/>
    </source>
</evidence>
<accession>A0A8H4Q2E5</accession>
<name>A0A8H4Q2E5_9HYPO</name>
<dbReference type="EMBL" id="JAACLJ010000007">
    <property type="protein sequence ID" value="KAF4582828.1"/>
    <property type="molecule type" value="Genomic_DNA"/>
</dbReference>
<organism evidence="2 3">
    <name type="scientific">Ophiocordyceps camponoti-floridani</name>
    <dbReference type="NCBI Taxonomy" id="2030778"/>
    <lineage>
        <taxon>Eukaryota</taxon>
        <taxon>Fungi</taxon>
        <taxon>Dikarya</taxon>
        <taxon>Ascomycota</taxon>
        <taxon>Pezizomycotina</taxon>
        <taxon>Sordariomycetes</taxon>
        <taxon>Hypocreomycetidae</taxon>
        <taxon>Hypocreales</taxon>
        <taxon>Ophiocordycipitaceae</taxon>
        <taxon>Ophiocordyceps</taxon>
    </lineage>
</organism>
<dbReference type="Proteomes" id="UP000562929">
    <property type="component" value="Unassembled WGS sequence"/>
</dbReference>
<protein>
    <submittedName>
        <fullName evidence="2">Uncharacterized protein</fullName>
    </submittedName>
</protein>
<gene>
    <name evidence="2" type="ORF">GQ602_005972</name>
</gene>
<feature type="region of interest" description="Disordered" evidence="1">
    <location>
        <begin position="235"/>
        <end position="306"/>
    </location>
</feature>
<dbReference type="AlphaFoldDB" id="A0A8H4Q2E5"/>
<evidence type="ECO:0000313" key="3">
    <source>
        <dbReference type="Proteomes" id="UP000562929"/>
    </source>
</evidence>
<comment type="caution">
    <text evidence="2">The sequence shown here is derived from an EMBL/GenBank/DDBJ whole genome shotgun (WGS) entry which is preliminary data.</text>
</comment>
<keyword evidence="3" id="KW-1185">Reference proteome</keyword>